<accession>A0A1V4KEY5</accession>
<dbReference type="EMBL" id="LSYS01003385">
    <property type="protein sequence ID" value="OPJ83030.1"/>
    <property type="molecule type" value="Genomic_DNA"/>
</dbReference>
<evidence type="ECO:0000313" key="2">
    <source>
        <dbReference type="Proteomes" id="UP000190648"/>
    </source>
</evidence>
<sequence length="77" mass="8632">MWIDALSLKRDFLCPSSNACDISKRNHLSPLVLSFLKARKMMLSCEEQETSMVKVCCGVRRKTGLNVKVLGTVVVMD</sequence>
<reference evidence="1 2" key="1">
    <citation type="submission" date="2016-02" db="EMBL/GenBank/DDBJ databases">
        <title>Band-tailed pigeon sequencing and assembly.</title>
        <authorList>
            <person name="Soares A.E."/>
            <person name="Novak B.J."/>
            <person name="Rice E.S."/>
            <person name="O'Connell B."/>
            <person name="Chang D."/>
            <person name="Weber S."/>
            <person name="Shapiro B."/>
        </authorList>
    </citation>
    <scope>NUCLEOTIDE SEQUENCE [LARGE SCALE GENOMIC DNA]</scope>
    <source>
        <strain evidence="1">BTP2013</strain>
        <tissue evidence="1">Blood</tissue>
    </source>
</reference>
<evidence type="ECO:0000313" key="1">
    <source>
        <dbReference type="EMBL" id="OPJ83030.1"/>
    </source>
</evidence>
<organism evidence="1 2">
    <name type="scientific">Patagioenas fasciata monilis</name>
    <dbReference type="NCBI Taxonomy" id="372326"/>
    <lineage>
        <taxon>Eukaryota</taxon>
        <taxon>Metazoa</taxon>
        <taxon>Chordata</taxon>
        <taxon>Craniata</taxon>
        <taxon>Vertebrata</taxon>
        <taxon>Euteleostomi</taxon>
        <taxon>Archelosauria</taxon>
        <taxon>Archosauria</taxon>
        <taxon>Dinosauria</taxon>
        <taxon>Saurischia</taxon>
        <taxon>Theropoda</taxon>
        <taxon>Coelurosauria</taxon>
        <taxon>Aves</taxon>
        <taxon>Neognathae</taxon>
        <taxon>Neoaves</taxon>
        <taxon>Columbimorphae</taxon>
        <taxon>Columbiformes</taxon>
        <taxon>Columbidae</taxon>
        <taxon>Patagioenas</taxon>
    </lineage>
</organism>
<name>A0A1V4KEY5_PATFA</name>
<dbReference type="AlphaFoldDB" id="A0A1V4KEY5"/>
<gene>
    <name evidence="1" type="ORF">AV530_010463</name>
</gene>
<dbReference type="Proteomes" id="UP000190648">
    <property type="component" value="Unassembled WGS sequence"/>
</dbReference>
<proteinExistence type="predicted"/>
<protein>
    <submittedName>
        <fullName evidence="1">Uncharacterized protein</fullName>
    </submittedName>
</protein>
<comment type="caution">
    <text evidence="1">The sequence shown here is derived from an EMBL/GenBank/DDBJ whole genome shotgun (WGS) entry which is preliminary data.</text>
</comment>
<keyword evidence="2" id="KW-1185">Reference proteome</keyword>